<dbReference type="GO" id="GO:0046872">
    <property type="term" value="F:metal ion binding"/>
    <property type="evidence" value="ECO:0007669"/>
    <property type="project" value="UniProtKB-KW"/>
</dbReference>
<dbReference type="PROSITE" id="PS51257">
    <property type="entry name" value="PROKAR_LIPOPROTEIN"/>
    <property type="match status" value="1"/>
</dbReference>
<keyword evidence="4" id="KW-0732">Signal</keyword>
<dbReference type="Pfam" id="PF13531">
    <property type="entry name" value="SBP_bac_11"/>
    <property type="match status" value="1"/>
</dbReference>
<feature type="binding site" evidence="5">
    <location>
        <position position="37"/>
    </location>
    <ligand>
        <name>molybdate</name>
        <dbReference type="ChEBI" id="CHEBI:36264"/>
    </ligand>
</feature>
<feature type="binding site" evidence="5">
    <location>
        <position position="142"/>
    </location>
    <ligand>
        <name>molybdate</name>
        <dbReference type="ChEBI" id="CHEBI:36264"/>
    </ligand>
</feature>
<dbReference type="AlphaFoldDB" id="A0A498D416"/>
<dbReference type="EMBL" id="RCHR01000009">
    <property type="protein sequence ID" value="RLL41159.1"/>
    <property type="molecule type" value="Genomic_DNA"/>
</dbReference>
<evidence type="ECO:0000256" key="3">
    <source>
        <dbReference type="ARBA" id="ARBA00022723"/>
    </source>
</evidence>
<protein>
    <submittedName>
        <fullName evidence="6">Molybdate ABC transporter substrate-binding protein</fullName>
    </submittedName>
</protein>
<dbReference type="SUPFAM" id="SSF53850">
    <property type="entry name" value="Periplasmic binding protein-like II"/>
    <property type="match status" value="1"/>
</dbReference>
<feature type="binding site" evidence="5">
    <location>
        <position position="169"/>
    </location>
    <ligand>
        <name>molybdate</name>
        <dbReference type="ChEBI" id="CHEBI:36264"/>
    </ligand>
</feature>
<keyword evidence="7" id="KW-1185">Reference proteome</keyword>
<dbReference type="PIRSF" id="PIRSF004846">
    <property type="entry name" value="ModA"/>
    <property type="match status" value="1"/>
</dbReference>
<dbReference type="GO" id="GO:0030973">
    <property type="term" value="F:molybdate ion binding"/>
    <property type="evidence" value="ECO:0007669"/>
    <property type="project" value="UniProtKB-ARBA"/>
</dbReference>
<evidence type="ECO:0000256" key="5">
    <source>
        <dbReference type="PIRSR" id="PIRSR004846-1"/>
    </source>
</evidence>
<dbReference type="PANTHER" id="PTHR30632:SF0">
    <property type="entry name" value="SULFATE-BINDING PROTEIN"/>
    <property type="match status" value="1"/>
</dbReference>
<proteinExistence type="inferred from homology"/>
<feature type="binding site" evidence="5">
    <location>
        <position position="187"/>
    </location>
    <ligand>
        <name>molybdate</name>
        <dbReference type="ChEBI" id="CHEBI:36264"/>
    </ligand>
</feature>
<gene>
    <name evidence="6" type="primary">modA</name>
    <name evidence="6" type="ORF">D8M04_18140</name>
</gene>
<feature type="binding site" evidence="5">
    <location>
        <position position="65"/>
    </location>
    <ligand>
        <name>molybdate</name>
        <dbReference type="ChEBI" id="CHEBI:36264"/>
    </ligand>
</feature>
<evidence type="ECO:0000256" key="4">
    <source>
        <dbReference type="ARBA" id="ARBA00022729"/>
    </source>
</evidence>
<name>A0A498D416_9BACI</name>
<dbReference type="InterPro" id="IPR050682">
    <property type="entry name" value="ModA/WtpA"/>
</dbReference>
<comment type="caution">
    <text evidence="6">The sequence shown here is derived from an EMBL/GenBank/DDBJ whole genome shotgun (WGS) entry which is preliminary data.</text>
</comment>
<keyword evidence="3 5" id="KW-0479">Metal-binding</keyword>
<dbReference type="GO" id="GO:1901359">
    <property type="term" value="F:tungstate binding"/>
    <property type="evidence" value="ECO:0007669"/>
    <property type="project" value="UniProtKB-ARBA"/>
</dbReference>
<comment type="similarity">
    <text evidence="1">Belongs to the bacterial solute-binding protein ModA family.</text>
</comment>
<organism evidence="6 7">
    <name type="scientific">Oceanobacillus piezotolerans</name>
    <dbReference type="NCBI Taxonomy" id="2448030"/>
    <lineage>
        <taxon>Bacteria</taxon>
        <taxon>Bacillati</taxon>
        <taxon>Bacillota</taxon>
        <taxon>Bacilli</taxon>
        <taxon>Bacillales</taxon>
        <taxon>Bacillaceae</taxon>
        <taxon>Oceanobacillus</taxon>
    </lineage>
</organism>
<evidence type="ECO:0000313" key="6">
    <source>
        <dbReference type="EMBL" id="RLL41159.1"/>
    </source>
</evidence>
<dbReference type="FunFam" id="3.40.190.10:FF:000035">
    <property type="entry name" value="Molybdate ABC transporter substrate-binding protein"/>
    <property type="match status" value="1"/>
</dbReference>
<dbReference type="GO" id="GO:0015689">
    <property type="term" value="P:molybdate ion transport"/>
    <property type="evidence" value="ECO:0007669"/>
    <property type="project" value="InterPro"/>
</dbReference>
<dbReference type="PANTHER" id="PTHR30632">
    <property type="entry name" value="MOLYBDATE-BINDING PERIPLASMIC PROTEIN"/>
    <property type="match status" value="1"/>
</dbReference>
<sequence length="262" mass="29417">MKTVQRLPIFIIFILIPFIAGCTNEEKIELTISAAASMTNSLNEIKKEFEQDYPHISVTYHFGGSGTLRKQIEQGAPIDLFFSASKKDYQLLEEGGFVRNGSAILQNKLVFIQQSNEEKQSLTDFLHSDGKIAIGTPEAVPAGTYSEQLLKELGIWDKLQGRIILTKDVRQVLTVVKEGAVDVGIVYQSDIHGEENLEAAWESDPHLYEPIQYFAAIIGNNSAVDDRKIDAMEHFYQFIQEEQSMNIFASYGFDTTEALVNQ</sequence>
<evidence type="ECO:0000313" key="7">
    <source>
        <dbReference type="Proteomes" id="UP000270219"/>
    </source>
</evidence>
<evidence type="ECO:0000256" key="2">
    <source>
        <dbReference type="ARBA" id="ARBA00022505"/>
    </source>
</evidence>
<dbReference type="InterPro" id="IPR005950">
    <property type="entry name" value="ModA"/>
</dbReference>
<accession>A0A498D416</accession>
<dbReference type="Proteomes" id="UP000270219">
    <property type="component" value="Unassembled WGS sequence"/>
</dbReference>
<dbReference type="NCBIfam" id="TIGR01256">
    <property type="entry name" value="modA"/>
    <property type="match status" value="1"/>
</dbReference>
<keyword evidence="2 5" id="KW-0500">Molybdenum</keyword>
<evidence type="ECO:0000256" key="1">
    <source>
        <dbReference type="ARBA" id="ARBA00009175"/>
    </source>
</evidence>
<dbReference type="Gene3D" id="3.40.190.10">
    <property type="entry name" value="Periplasmic binding protein-like II"/>
    <property type="match status" value="2"/>
</dbReference>
<reference evidence="6 7" key="1">
    <citation type="submission" date="2018-10" db="EMBL/GenBank/DDBJ databases">
        <title>Oceanobacillus sp. YLB-02 draft genome.</title>
        <authorList>
            <person name="Yu L."/>
        </authorList>
    </citation>
    <scope>NUCLEOTIDE SEQUENCE [LARGE SCALE GENOMIC DNA]</scope>
    <source>
        <strain evidence="6 7">YLB-02</strain>
    </source>
</reference>